<accession>A0ABS8W8K7</accession>
<dbReference type="SUPFAM" id="SSF110087">
    <property type="entry name" value="DR1885-like metal-binding protein"/>
    <property type="match status" value="1"/>
</dbReference>
<evidence type="ECO:0000313" key="2">
    <source>
        <dbReference type="Proteomes" id="UP001201273"/>
    </source>
</evidence>
<dbReference type="EMBL" id="JAIMJA010000005">
    <property type="protein sequence ID" value="MCE2594548.1"/>
    <property type="molecule type" value="Genomic_DNA"/>
</dbReference>
<dbReference type="InterPro" id="IPR058248">
    <property type="entry name" value="Lxx211020-like"/>
</dbReference>
<dbReference type="Pfam" id="PF04314">
    <property type="entry name" value="PCuAC"/>
    <property type="match status" value="1"/>
</dbReference>
<protein>
    <submittedName>
        <fullName evidence="1">Copper chaperone PCu(A)C</fullName>
    </submittedName>
</protein>
<keyword evidence="2" id="KW-1185">Reference proteome</keyword>
<dbReference type="InterPro" id="IPR007410">
    <property type="entry name" value="LpqE-like"/>
</dbReference>
<dbReference type="PANTHER" id="PTHR36302">
    <property type="entry name" value="BLR7088 PROTEIN"/>
    <property type="match status" value="1"/>
</dbReference>
<dbReference type="InterPro" id="IPR036182">
    <property type="entry name" value="PCuAC_sf"/>
</dbReference>
<dbReference type="PANTHER" id="PTHR36302:SF1">
    <property type="entry name" value="COPPER CHAPERONE PCU(A)C"/>
    <property type="match status" value="1"/>
</dbReference>
<gene>
    <name evidence="1" type="ORF">K6Y31_06945</name>
</gene>
<reference evidence="1 2" key="1">
    <citation type="journal article" date="2022" name="Environ. Microbiol. Rep.">
        <title>Eco-phylogenetic analyses reveal divergent evolution of vitamin B12 metabolism in the marine bacterial family 'Psychromonadaceae'.</title>
        <authorList>
            <person name="Jin X."/>
            <person name="Yang Y."/>
            <person name="Cao H."/>
            <person name="Gao B."/>
            <person name="Zhao Z."/>
        </authorList>
    </citation>
    <scope>NUCLEOTIDE SEQUENCE [LARGE SCALE GENOMIC DNA]</scope>
    <source>
        <strain evidence="1 2">MKS20</strain>
    </source>
</reference>
<dbReference type="Gene3D" id="2.60.40.1890">
    <property type="entry name" value="PCu(A)C copper chaperone"/>
    <property type="match status" value="1"/>
</dbReference>
<sequence>MVDGAYVRATPPNVQNSAAFLQLMNHSNALATLVSAKSDIAEKVELHNHIMADGMMKMRQVDAIEIKGMETLSLQPGGYHIMLLGLKGPLTEGQEVSFTLGFSSGEQLSFVAPVKSIKGNKPKMKQNH</sequence>
<dbReference type="Proteomes" id="UP001201273">
    <property type="component" value="Unassembled WGS sequence"/>
</dbReference>
<proteinExistence type="predicted"/>
<evidence type="ECO:0000313" key="1">
    <source>
        <dbReference type="EMBL" id="MCE2594548.1"/>
    </source>
</evidence>
<name>A0ABS8W8K7_9GAMM</name>
<organism evidence="1 2">
    <name type="scientific">Motilimonas cestriensis</name>
    <dbReference type="NCBI Taxonomy" id="2742685"/>
    <lineage>
        <taxon>Bacteria</taxon>
        <taxon>Pseudomonadati</taxon>
        <taxon>Pseudomonadota</taxon>
        <taxon>Gammaproteobacteria</taxon>
        <taxon>Alteromonadales</taxon>
        <taxon>Alteromonadales genera incertae sedis</taxon>
        <taxon>Motilimonas</taxon>
    </lineage>
</organism>
<comment type="caution">
    <text evidence="1">The sequence shown here is derived from an EMBL/GenBank/DDBJ whole genome shotgun (WGS) entry which is preliminary data.</text>
</comment>